<dbReference type="GO" id="GO:0003904">
    <property type="term" value="F:deoxyribodipyrimidine photo-lyase activity"/>
    <property type="evidence" value="ECO:0007669"/>
    <property type="project" value="TreeGrafter"/>
</dbReference>
<dbReference type="GO" id="GO:0003684">
    <property type="term" value="F:damaged DNA binding"/>
    <property type="evidence" value="ECO:0007669"/>
    <property type="project" value="TreeGrafter"/>
</dbReference>
<evidence type="ECO:0000259" key="9">
    <source>
        <dbReference type="PROSITE" id="PS51645"/>
    </source>
</evidence>
<evidence type="ECO:0000256" key="5">
    <source>
        <dbReference type="PIRSR" id="PIRSR602081-1"/>
    </source>
</evidence>
<dbReference type="PROSITE" id="PS51645">
    <property type="entry name" value="PHR_CRY_ALPHA_BETA"/>
    <property type="match status" value="1"/>
</dbReference>
<keyword evidence="4 7" id="KW-0157">Chromophore</keyword>
<evidence type="ECO:0000256" key="6">
    <source>
        <dbReference type="PIRSR" id="PIRSR602081-2"/>
    </source>
</evidence>
<feature type="site" description="Electron transfer via tryptophanyl radical" evidence="6">
    <location>
        <position position="495"/>
    </location>
</feature>
<feature type="region of interest" description="Disordered" evidence="8">
    <location>
        <begin position="24"/>
        <end position="82"/>
    </location>
</feature>
<accession>A0A670IVW6</accession>
<evidence type="ECO:0000256" key="8">
    <source>
        <dbReference type="SAM" id="MobiDB-lite"/>
    </source>
</evidence>
<evidence type="ECO:0000313" key="10">
    <source>
        <dbReference type="Ensembl" id="ENSPMRP00000016100.1"/>
    </source>
</evidence>
<organism evidence="10 11">
    <name type="scientific">Podarcis muralis</name>
    <name type="common">Wall lizard</name>
    <name type="synonym">Lacerta muralis</name>
    <dbReference type="NCBI Taxonomy" id="64176"/>
    <lineage>
        <taxon>Eukaryota</taxon>
        <taxon>Metazoa</taxon>
        <taxon>Chordata</taxon>
        <taxon>Craniata</taxon>
        <taxon>Vertebrata</taxon>
        <taxon>Euteleostomi</taxon>
        <taxon>Lepidosauria</taxon>
        <taxon>Squamata</taxon>
        <taxon>Bifurcata</taxon>
        <taxon>Unidentata</taxon>
        <taxon>Episquamata</taxon>
        <taxon>Laterata</taxon>
        <taxon>Lacertibaenia</taxon>
        <taxon>Lacertidae</taxon>
        <taxon>Podarcis</taxon>
    </lineage>
</organism>
<dbReference type="Gene3D" id="1.10.579.10">
    <property type="entry name" value="DNA Cyclobutane Dipyrimidine Photolyase, subunit A, domain 3"/>
    <property type="match status" value="1"/>
</dbReference>
<comment type="cofactor">
    <cofactor evidence="7">
        <name>(6R)-5,10-methylene-5,6,7,8-tetrahydrofolate</name>
        <dbReference type="ChEBI" id="CHEBI:15636"/>
    </cofactor>
    <text evidence="7">Binds 1 5,10-methenyltetrahydrofolate (MTHF) per subunit.</text>
</comment>
<dbReference type="PANTHER" id="PTHR11455">
    <property type="entry name" value="CRYPTOCHROME"/>
    <property type="match status" value="1"/>
</dbReference>
<dbReference type="Proteomes" id="UP000472272">
    <property type="component" value="Chromosome 12"/>
</dbReference>
<dbReference type="Ensembl" id="ENSPMRT00000017186.1">
    <property type="protein sequence ID" value="ENSPMRP00000016100.1"/>
    <property type="gene ID" value="ENSPMRG00000010752.1"/>
</dbReference>
<reference evidence="10" key="3">
    <citation type="submission" date="2025-09" db="UniProtKB">
        <authorList>
            <consortium name="Ensembl"/>
        </authorList>
    </citation>
    <scope>IDENTIFICATION</scope>
</reference>
<dbReference type="InterPro" id="IPR002081">
    <property type="entry name" value="Cryptochrome/DNA_photolyase_1"/>
</dbReference>
<dbReference type="InterPro" id="IPR014729">
    <property type="entry name" value="Rossmann-like_a/b/a_fold"/>
</dbReference>
<comment type="cofactor">
    <cofactor evidence="5 7">
        <name>FAD</name>
        <dbReference type="ChEBI" id="CHEBI:57692"/>
    </cofactor>
    <text evidence="5 7">Binds 1 FAD per subunit.</text>
</comment>
<feature type="binding site" evidence="5">
    <location>
        <begin position="485"/>
        <end position="487"/>
    </location>
    <ligand>
        <name>FAD</name>
        <dbReference type="ChEBI" id="CHEBI:57692"/>
    </ligand>
</feature>
<dbReference type="Gene3D" id="3.40.50.620">
    <property type="entry name" value="HUPs"/>
    <property type="match status" value="1"/>
</dbReference>
<feature type="region of interest" description="Disordered" evidence="8">
    <location>
        <begin position="579"/>
        <end position="618"/>
    </location>
</feature>
<proteinExistence type="inferred from homology"/>
<feature type="site" description="Electron transfer via tryptophanyl radical" evidence="6">
    <location>
        <position position="472"/>
    </location>
</feature>
<feature type="domain" description="Photolyase/cryptochrome alpha/beta" evidence="9">
    <location>
        <begin position="101"/>
        <end position="237"/>
    </location>
</feature>
<dbReference type="SUPFAM" id="SSF48173">
    <property type="entry name" value="Cryptochrome/photolyase FAD-binding domain"/>
    <property type="match status" value="1"/>
</dbReference>
<evidence type="ECO:0000313" key="11">
    <source>
        <dbReference type="Proteomes" id="UP000472272"/>
    </source>
</evidence>
<keyword evidence="2 5" id="KW-0285">Flavoprotein</keyword>
<comment type="function">
    <text evidence="7">May have a photoreceptor function.</text>
</comment>
<dbReference type="InterPro" id="IPR005101">
    <property type="entry name" value="Cryptochr/Photolyase_FAD-bd"/>
</dbReference>
<dbReference type="GO" id="GO:0000719">
    <property type="term" value="P:photoreactive repair"/>
    <property type="evidence" value="ECO:0007669"/>
    <property type="project" value="TreeGrafter"/>
</dbReference>
<evidence type="ECO:0000256" key="2">
    <source>
        <dbReference type="ARBA" id="ARBA00022630"/>
    </source>
</evidence>
<dbReference type="GeneTree" id="ENSGT00940000165167"/>
<dbReference type="InterPro" id="IPR014133">
    <property type="entry name" value="Cry_DASH"/>
</dbReference>
<dbReference type="PRINTS" id="PR00147">
    <property type="entry name" value="DNAPHOTLYASE"/>
</dbReference>
<evidence type="ECO:0000256" key="3">
    <source>
        <dbReference type="ARBA" id="ARBA00022827"/>
    </source>
</evidence>
<feature type="binding site" evidence="5">
    <location>
        <position position="335"/>
    </location>
    <ligand>
        <name>FAD</name>
        <dbReference type="ChEBI" id="CHEBI:57692"/>
    </ligand>
</feature>
<dbReference type="Gene3D" id="1.25.40.80">
    <property type="match status" value="1"/>
</dbReference>
<dbReference type="InterPro" id="IPR036155">
    <property type="entry name" value="Crypto/Photolyase_N_sf"/>
</dbReference>
<evidence type="ECO:0000256" key="4">
    <source>
        <dbReference type="ARBA" id="ARBA00022991"/>
    </source>
</evidence>
<dbReference type="PANTHER" id="PTHR11455:SF22">
    <property type="entry name" value="CRYPTOCHROME DASH"/>
    <property type="match status" value="1"/>
</dbReference>
<dbReference type="OMA" id="KFWRCGP"/>
<evidence type="ECO:0000256" key="7">
    <source>
        <dbReference type="RuleBase" id="RU367151"/>
    </source>
</evidence>
<dbReference type="Pfam" id="PF03441">
    <property type="entry name" value="FAD_binding_7"/>
    <property type="match status" value="1"/>
</dbReference>
<keyword evidence="11" id="KW-1185">Reference proteome</keyword>
<dbReference type="SUPFAM" id="SSF52425">
    <property type="entry name" value="Cryptochrome/photolyase, N-terminal domain"/>
    <property type="match status" value="1"/>
</dbReference>
<reference evidence="10" key="2">
    <citation type="submission" date="2025-08" db="UniProtKB">
        <authorList>
            <consortium name="Ensembl"/>
        </authorList>
    </citation>
    <scope>IDENTIFICATION</scope>
</reference>
<dbReference type="AlphaFoldDB" id="A0A670IVW6"/>
<keyword evidence="3 5" id="KW-0274">FAD</keyword>
<dbReference type="NCBIfam" id="TIGR02765">
    <property type="entry name" value="crypto_DASH"/>
    <property type="match status" value="1"/>
</dbReference>
<comment type="similarity">
    <text evidence="1 7">Belongs to the DNA photolyase class-1 family.</text>
</comment>
<evidence type="ECO:0000256" key="1">
    <source>
        <dbReference type="ARBA" id="ARBA00005862"/>
    </source>
</evidence>
<feature type="site" description="Electron transfer via tryptophanyl radical" evidence="6">
    <location>
        <position position="419"/>
    </location>
</feature>
<dbReference type="GO" id="GO:0071949">
    <property type="term" value="F:FAD binding"/>
    <property type="evidence" value="ECO:0007669"/>
    <property type="project" value="TreeGrafter"/>
</dbReference>
<dbReference type="InterPro" id="IPR036134">
    <property type="entry name" value="Crypto/Photolyase_FAD-like_sf"/>
</dbReference>
<dbReference type="Pfam" id="PF00875">
    <property type="entry name" value="DNA_photolyase"/>
    <property type="match status" value="1"/>
</dbReference>
<protein>
    <recommendedName>
        <fullName evidence="7">Cryptochrome DASH</fullName>
    </recommendedName>
</protein>
<name>A0A670IVW6_PODMU</name>
<sequence>MLILLGAGGGAVIDLCPADLDPEQTLHTAPPWPLKAPGAQLNHASPPPRASPGSPAKGAPRKEAGCGSSPVGGGAWAPPAPSQWKAGELQQAPIAPMAALRTALCVLRNDLRYHDNEVLHWAHSNADFVIPLYCFDARHYAETHYYQFPKTGPYRLKFLLESVEDLRETLKKKGSNLVVRKGKPEDVVCDLIAQLGSVAAVVFHEEATKEELDVEKALLQVCSEQGVVAQKFWGSTLYHRDDLPFKHISRLPDVYTQFRKAVESQVKVRPLLQMATQLKPLPPGVEEGNIPKLEDFGMQDPSVDPRTAFPCGGGETQALLRLQHYFWDTNLVASYKETRNGLIGVDYSTKFAPWLALGCISPRYIYEQIRKYEKERTANQSTYWVLFELAWRDYFRFVALKYGRRIFFVRGLQDKDVPWKKDPKLFDSWKEGKTGVPFVDANMRELAATGFMSNRGRQNVASFLTKDLGLDWRMGAEWFESLLVDYDVCSNYGNWLYSAGVGNDPRENRKFNMIKQGLDYDSNGDYVRLWVPELQGIKGGDIHTPWALSTAALSQAGVSLGATYPLPVVMAREWSRHINQKPNSQGPALKGKKGPSYTPKQHKDRGVDFYFSRNKDLS</sequence>
<dbReference type="InterPro" id="IPR006050">
    <property type="entry name" value="DNA_photolyase_N"/>
</dbReference>
<reference evidence="10 11" key="1">
    <citation type="journal article" date="2019" name="Proc. Natl. Acad. Sci. U.S.A.">
        <title>Regulatory changes in pterin and carotenoid genes underlie balanced color polymorphisms in the wall lizard.</title>
        <authorList>
            <person name="Andrade P."/>
            <person name="Pinho C."/>
            <person name="Perez I de Lanuza G."/>
            <person name="Afonso S."/>
            <person name="Brejcha J."/>
            <person name="Rubin C.J."/>
            <person name="Wallerman O."/>
            <person name="Pereira P."/>
            <person name="Sabatino S.J."/>
            <person name="Bellati A."/>
            <person name="Pellitteri-Rosa D."/>
            <person name="Bosakova Z."/>
            <person name="Bunikis I."/>
            <person name="Carretero M.A."/>
            <person name="Feiner N."/>
            <person name="Marsik P."/>
            <person name="Pauperio F."/>
            <person name="Salvi D."/>
            <person name="Soler L."/>
            <person name="While G.M."/>
            <person name="Uller T."/>
            <person name="Font E."/>
            <person name="Andersson L."/>
            <person name="Carneiro M."/>
        </authorList>
    </citation>
    <scope>NUCLEOTIDE SEQUENCE</scope>
</reference>